<evidence type="ECO:0000256" key="2">
    <source>
        <dbReference type="SAM" id="Phobius"/>
    </source>
</evidence>
<comment type="caution">
    <text evidence="3">The sequence shown here is derived from an EMBL/GenBank/DDBJ whole genome shotgun (WGS) entry which is preliminary data.</text>
</comment>
<reference evidence="3 4" key="1">
    <citation type="submission" date="2019-03" db="EMBL/GenBank/DDBJ databases">
        <title>Draft genome sequences of novel Actinobacteria.</title>
        <authorList>
            <person name="Sahin N."/>
            <person name="Ay H."/>
            <person name="Saygin H."/>
        </authorList>
    </citation>
    <scope>NUCLEOTIDE SEQUENCE [LARGE SCALE GENOMIC DNA]</scope>
    <source>
        <strain evidence="3 4">H3C3</strain>
    </source>
</reference>
<dbReference type="OrthoDB" id="3665898at2"/>
<feature type="region of interest" description="Disordered" evidence="1">
    <location>
        <begin position="1"/>
        <end position="59"/>
    </location>
</feature>
<dbReference type="EMBL" id="SMKU01000159">
    <property type="protein sequence ID" value="TDD80114.1"/>
    <property type="molecule type" value="Genomic_DNA"/>
</dbReference>
<keyword evidence="2" id="KW-1133">Transmembrane helix</keyword>
<proteinExistence type="predicted"/>
<keyword evidence="2" id="KW-0812">Transmembrane</keyword>
<dbReference type="RefSeq" id="WP_131897858.1">
    <property type="nucleotide sequence ID" value="NZ_SMKU01000159.1"/>
</dbReference>
<feature type="compositionally biased region" description="Basic and acidic residues" evidence="1">
    <location>
        <begin position="8"/>
        <end position="17"/>
    </location>
</feature>
<organism evidence="3 4">
    <name type="scientific">Actinomadura rubrisoli</name>
    <dbReference type="NCBI Taxonomy" id="2530368"/>
    <lineage>
        <taxon>Bacteria</taxon>
        <taxon>Bacillati</taxon>
        <taxon>Actinomycetota</taxon>
        <taxon>Actinomycetes</taxon>
        <taxon>Streptosporangiales</taxon>
        <taxon>Thermomonosporaceae</taxon>
        <taxon>Actinomadura</taxon>
    </lineage>
</organism>
<sequence>MPETLDALPRRAEDRTRAVTLAGRPRAACPRSCSRAPTWRSATPRDPSPGARTPSRCWPSSPPPPLAAALGAALARWLPSLIAGPVIVFVLALVVQLNRTHGGFGGWYLPLNLYQRADWAGRPSGGHLVYLLAGTVLAAQIALLRHRRRPLRLTAALAALTVTITAGAVTTGQATDVYRTSLSADPVTASAATTARMRDRYFGPGARRCQTREAVTYCAYPGYTSWIPLWADAVTPIAAALPPAARTRLPAVTQISDTWMRPGDLTDPATAVTGLAWDRGGDHRLMLAAEVVRRVLGRTGSACTDARGQGWAVVGLWLLGHLGRVPPPAPIAIRLAGNTTSGPVTTTGLPTPLGAAYGPAEIHYARRLLADPAAGRRVREHWNALLTAPLPSALRLLGFTSDVPADRPRGTPCA</sequence>
<dbReference type="Proteomes" id="UP000294513">
    <property type="component" value="Unassembled WGS sequence"/>
</dbReference>
<name>A0A4R5B8S7_9ACTN</name>
<evidence type="ECO:0000313" key="4">
    <source>
        <dbReference type="Proteomes" id="UP000294513"/>
    </source>
</evidence>
<keyword evidence="2" id="KW-0472">Membrane</keyword>
<accession>A0A4R5B8S7</accession>
<evidence type="ECO:0000256" key="1">
    <source>
        <dbReference type="SAM" id="MobiDB-lite"/>
    </source>
</evidence>
<protein>
    <submittedName>
        <fullName evidence="3">Uncharacterized protein</fullName>
    </submittedName>
</protein>
<evidence type="ECO:0000313" key="3">
    <source>
        <dbReference type="EMBL" id="TDD80114.1"/>
    </source>
</evidence>
<feature type="transmembrane region" description="Helical" evidence="2">
    <location>
        <begin position="77"/>
        <end position="97"/>
    </location>
</feature>
<gene>
    <name evidence="3" type="ORF">E1298_26460</name>
</gene>
<keyword evidence="4" id="KW-1185">Reference proteome</keyword>
<feature type="transmembrane region" description="Helical" evidence="2">
    <location>
        <begin position="127"/>
        <end position="144"/>
    </location>
</feature>
<dbReference type="AlphaFoldDB" id="A0A4R5B8S7"/>